<dbReference type="AlphaFoldDB" id="A0A3E2GZN5"/>
<sequence>MPHSTNSPPPPRPSGSQWDIVRGGPRANFTWYSARLDGYIQLRAVDGIRLPDHFVAQALRDLQNMISQNPRAAQAINEPRPAGPLERIYGHYLGRPVVYTFDVYPPSHAGANRRIIRALTSSPYSPFHSLMCELDRAIQNALVLDHREAQRNNGTGQQDSDSDTTQPWTNLENLLMQENFRHKVEQFVHMLDNSPYVRYIHARGQIVDVTNISGPMIAELKAKLIEFGFQVAPPPAPPRNVGGSNDNNESPQLPAWDTVVDGPIIEYQYENVGHSVVLAPYWPDLEPGE</sequence>
<dbReference type="EMBL" id="NCSJ02000254">
    <property type="protein sequence ID" value="RFU26578.1"/>
    <property type="molecule type" value="Genomic_DNA"/>
</dbReference>
<feature type="non-terminal residue" evidence="2">
    <location>
        <position position="1"/>
    </location>
</feature>
<gene>
    <name evidence="2" type="ORF">B7463_g9763</name>
</gene>
<protein>
    <submittedName>
        <fullName evidence="2">Uncharacterized protein</fullName>
    </submittedName>
</protein>
<dbReference type="Proteomes" id="UP000258309">
    <property type="component" value="Unassembled WGS sequence"/>
</dbReference>
<keyword evidence="3" id="KW-1185">Reference proteome</keyword>
<feature type="non-terminal residue" evidence="2">
    <location>
        <position position="289"/>
    </location>
</feature>
<dbReference type="OrthoDB" id="10521144at2759"/>
<evidence type="ECO:0000256" key="1">
    <source>
        <dbReference type="SAM" id="MobiDB-lite"/>
    </source>
</evidence>
<feature type="region of interest" description="Disordered" evidence="1">
    <location>
        <begin position="235"/>
        <end position="254"/>
    </location>
</feature>
<organism evidence="2 3">
    <name type="scientific">Scytalidium lignicola</name>
    <name type="common">Hyphomycete</name>
    <dbReference type="NCBI Taxonomy" id="5539"/>
    <lineage>
        <taxon>Eukaryota</taxon>
        <taxon>Fungi</taxon>
        <taxon>Dikarya</taxon>
        <taxon>Ascomycota</taxon>
        <taxon>Pezizomycotina</taxon>
        <taxon>Leotiomycetes</taxon>
        <taxon>Leotiomycetes incertae sedis</taxon>
        <taxon>Scytalidium</taxon>
    </lineage>
</organism>
<proteinExistence type="predicted"/>
<reference evidence="2 3" key="1">
    <citation type="submission" date="2018-05" db="EMBL/GenBank/DDBJ databases">
        <title>Draft genome sequence of Scytalidium lignicola DSM 105466, a ubiquitous saprotrophic fungus.</title>
        <authorList>
            <person name="Buettner E."/>
            <person name="Gebauer A.M."/>
            <person name="Hofrichter M."/>
            <person name="Liers C."/>
            <person name="Kellner H."/>
        </authorList>
    </citation>
    <scope>NUCLEOTIDE SEQUENCE [LARGE SCALE GENOMIC DNA]</scope>
    <source>
        <strain evidence="2 3">DSM 105466</strain>
    </source>
</reference>
<evidence type="ECO:0000313" key="2">
    <source>
        <dbReference type="EMBL" id="RFU26578.1"/>
    </source>
</evidence>
<name>A0A3E2GZN5_SCYLI</name>
<feature type="compositionally biased region" description="Polar residues" evidence="1">
    <location>
        <begin position="242"/>
        <end position="251"/>
    </location>
</feature>
<comment type="caution">
    <text evidence="2">The sequence shown here is derived from an EMBL/GenBank/DDBJ whole genome shotgun (WGS) entry which is preliminary data.</text>
</comment>
<accession>A0A3E2GZN5</accession>
<evidence type="ECO:0000313" key="3">
    <source>
        <dbReference type="Proteomes" id="UP000258309"/>
    </source>
</evidence>